<dbReference type="PROSITE" id="PS00058">
    <property type="entry name" value="DNA_MISMATCH_REPAIR_1"/>
    <property type="match status" value="1"/>
</dbReference>
<feature type="region of interest" description="Disordered" evidence="6">
    <location>
        <begin position="620"/>
        <end position="669"/>
    </location>
</feature>
<evidence type="ECO:0000256" key="4">
    <source>
        <dbReference type="ARBA" id="ARBA00023204"/>
    </source>
</evidence>
<keyword evidence="9" id="KW-1185">Reference proteome</keyword>
<proteinExistence type="inferred from homology"/>
<dbReference type="SUPFAM" id="SSF55874">
    <property type="entry name" value="ATPase domain of HSP90 chaperone/DNA topoisomerase II/histidine kinase"/>
    <property type="match status" value="1"/>
</dbReference>
<dbReference type="Pfam" id="PF01119">
    <property type="entry name" value="DNA_mis_repair"/>
    <property type="match status" value="1"/>
</dbReference>
<dbReference type="InterPro" id="IPR014721">
    <property type="entry name" value="Ribsml_uS5_D2-typ_fold_subgr"/>
</dbReference>
<feature type="region of interest" description="Disordered" evidence="6">
    <location>
        <begin position="456"/>
        <end position="514"/>
    </location>
</feature>
<dbReference type="SMART" id="SM01340">
    <property type="entry name" value="DNA_mis_repair"/>
    <property type="match status" value="1"/>
</dbReference>
<comment type="subcellular location">
    <subcellularLocation>
        <location evidence="1">Nucleus</location>
    </subcellularLocation>
</comment>
<dbReference type="SUPFAM" id="SSF54211">
    <property type="entry name" value="Ribosomal protein S5 domain 2-like"/>
    <property type="match status" value="1"/>
</dbReference>
<dbReference type="Gene3D" id="3.30.565.10">
    <property type="entry name" value="Histidine kinase-like ATPase, C-terminal domain"/>
    <property type="match status" value="1"/>
</dbReference>
<name>A0ABQ8XXE4_9EUKA</name>
<evidence type="ECO:0000256" key="2">
    <source>
        <dbReference type="ARBA" id="ARBA00006082"/>
    </source>
</evidence>
<dbReference type="InterPro" id="IPR032189">
    <property type="entry name" value="Mlh1_C"/>
</dbReference>
<organism evidence="8 9">
    <name type="scientific">Anaeramoeba flamelloides</name>
    <dbReference type="NCBI Taxonomy" id="1746091"/>
    <lineage>
        <taxon>Eukaryota</taxon>
        <taxon>Metamonada</taxon>
        <taxon>Anaeramoebidae</taxon>
        <taxon>Anaeramoeba</taxon>
    </lineage>
</organism>
<evidence type="ECO:0000259" key="7">
    <source>
        <dbReference type="SMART" id="SM01340"/>
    </source>
</evidence>
<dbReference type="InterPro" id="IPR038973">
    <property type="entry name" value="MutL/Mlh/Pms-like"/>
</dbReference>
<dbReference type="EMBL" id="JAOAOG010000239">
    <property type="protein sequence ID" value="KAJ6237282.1"/>
    <property type="molecule type" value="Genomic_DNA"/>
</dbReference>
<evidence type="ECO:0000256" key="3">
    <source>
        <dbReference type="ARBA" id="ARBA00022763"/>
    </source>
</evidence>
<dbReference type="InterPro" id="IPR020568">
    <property type="entry name" value="Ribosomal_Su5_D2-typ_SF"/>
</dbReference>
<feature type="compositionally biased region" description="Polar residues" evidence="6">
    <location>
        <begin position="503"/>
        <end position="514"/>
    </location>
</feature>
<feature type="domain" description="DNA mismatch repair protein S5" evidence="7">
    <location>
        <begin position="232"/>
        <end position="352"/>
    </location>
</feature>
<evidence type="ECO:0000256" key="5">
    <source>
        <dbReference type="ARBA" id="ARBA00023242"/>
    </source>
</evidence>
<evidence type="ECO:0000313" key="8">
    <source>
        <dbReference type="EMBL" id="KAJ6237282.1"/>
    </source>
</evidence>
<keyword evidence="4" id="KW-0234">DNA repair</keyword>
<dbReference type="InterPro" id="IPR014762">
    <property type="entry name" value="DNA_mismatch_repair_CS"/>
</dbReference>
<keyword evidence="5" id="KW-0539">Nucleus</keyword>
<sequence length="933" mass="107480">MTNKPRKIQKLSQNVINKIAAGEVVQRPSSALKELIENSLDAGSTQIQILLQKGGLKLLQIRDNGCGIGFNDLPLVCERFATSKLNTFEDLETIETFGFRGEALASISHVARISIITKTKDSNCAYQAFYSEGRLVTEEYHLGRTKQLPQKVVPRPSAGVNGTQIDIKDLFYNVQTRLKSFERSTREEFLKAVQVVSQYAVNNYKVAFSCKRVGDKAFKVNTTAKGDQLDTISAVYGNNISKELLKIEIDDQDLKFRMNGYISGINYRRIKGSHFILFFNNRLVENRAIKKSIEYTYSMYLPKRMKPFVLMSFKIPGENLDVNIHPTKREVKFLNEEQIIKSVQEMVKKRLEETGATQLFATTNLISLNQPALSFDDHNNEPKNSLDKKKKQKPKQIEIGQKRKKPRIQSKYIRTDHSSQTLDSFFHQFSVHSSGNSRGFKVTPTKKQIDTDLINLAQNNENQKEEEEEEKKEIKIFMKKGVKSENSGSGDDDDDEDEDNDGIQSENATPNSLENVINLKNSDRDINLIQEIETQQDNINGMEIENENDHKLNENDLETEKNNVSENSLEDNDIGITKKYTLDSLDFSPIGTKKQFENLLMETNSGNNKIKFNNNLNKYIETNSHSPSDSNSNSNSNSNLEIGNNQEINENTEKGDLKNSNLKIDQKKPKHIKKKKQKMLFKKIKLESVKQLKKSIIKFSIHELSEIIKHHVMVGLVECKHAVIQYKTKLLIANVYDLTKEFFYQSTIFQFGNFSQIKISEPIQIKKLLQIALDNHFESIQSETNNQTINKEAFQKGITKMEHFLISKRRLLLDYFTIGITQDGKLDSLPIITNGYIPDFYYLPIFLFKLVLNVNWKKEFNCLRGIAKELSEFYSIRPIYGKNPDLEIQKYIQNFLFPEMKRKKFFAPKSFIKNNSIIEITKLEKLYKIFERC</sequence>
<feature type="region of interest" description="Disordered" evidence="6">
    <location>
        <begin position="372"/>
        <end position="413"/>
    </location>
</feature>
<feature type="compositionally biased region" description="Low complexity" evidence="6">
    <location>
        <begin position="620"/>
        <end position="645"/>
    </location>
</feature>
<comment type="caution">
    <text evidence="8">The sequence shown here is derived from an EMBL/GenBank/DDBJ whole genome shotgun (WGS) entry which is preliminary data.</text>
</comment>
<reference evidence="8" key="1">
    <citation type="submission" date="2022-08" db="EMBL/GenBank/DDBJ databases">
        <title>Novel sulfate-reducing endosymbionts in the free-living metamonad Anaeramoeba.</title>
        <authorList>
            <person name="Jerlstrom-Hultqvist J."/>
            <person name="Cepicka I."/>
            <person name="Gallot-Lavallee L."/>
            <person name="Salas-Leiva D."/>
            <person name="Curtis B.A."/>
            <person name="Zahonova K."/>
            <person name="Pipaliya S."/>
            <person name="Dacks J."/>
            <person name="Roger A.J."/>
        </authorList>
    </citation>
    <scope>NUCLEOTIDE SEQUENCE</scope>
    <source>
        <strain evidence="8">Schooner1</strain>
    </source>
</reference>
<dbReference type="Proteomes" id="UP001150062">
    <property type="component" value="Unassembled WGS sequence"/>
</dbReference>
<dbReference type="InterPro" id="IPR036890">
    <property type="entry name" value="HATPase_C_sf"/>
</dbReference>
<dbReference type="Pfam" id="PF16413">
    <property type="entry name" value="Mlh1_C"/>
    <property type="match status" value="1"/>
</dbReference>
<dbReference type="InterPro" id="IPR013507">
    <property type="entry name" value="DNA_mismatch_S5_2-like"/>
</dbReference>
<protein>
    <submittedName>
        <fullName evidence="8">DNA mismatch repair protein mlh1</fullName>
    </submittedName>
</protein>
<dbReference type="PANTHER" id="PTHR10073:SF12">
    <property type="entry name" value="DNA MISMATCH REPAIR PROTEIN MLH1"/>
    <property type="match status" value="1"/>
</dbReference>
<evidence type="ECO:0000313" key="9">
    <source>
        <dbReference type="Proteomes" id="UP001150062"/>
    </source>
</evidence>
<evidence type="ECO:0000256" key="1">
    <source>
        <dbReference type="ARBA" id="ARBA00004123"/>
    </source>
</evidence>
<comment type="similarity">
    <text evidence="2">Belongs to the DNA mismatch repair MutL/HexB family.</text>
</comment>
<accession>A0ABQ8XXE4</accession>
<feature type="compositionally biased region" description="Acidic residues" evidence="6">
    <location>
        <begin position="490"/>
        <end position="501"/>
    </location>
</feature>
<dbReference type="Pfam" id="PF13589">
    <property type="entry name" value="HATPase_c_3"/>
    <property type="match status" value="1"/>
</dbReference>
<feature type="compositionally biased region" description="Basic and acidic residues" evidence="6">
    <location>
        <begin position="375"/>
        <end position="387"/>
    </location>
</feature>
<dbReference type="CDD" id="cd16926">
    <property type="entry name" value="HATPase_MutL-MLH-PMS-like"/>
    <property type="match status" value="1"/>
</dbReference>
<evidence type="ECO:0000256" key="6">
    <source>
        <dbReference type="SAM" id="MobiDB-lite"/>
    </source>
</evidence>
<gene>
    <name evidence="8" type="ORF">M0813_26838</name>
</gene>
<dbReference type="Gene3D" id="3.30.230.10">
    <property type="match status" value="1"/>
</dbReference>
<dbReference type="PANTHER" id="PTHR10073">
    <property type="entry name" value="DNA MISMATCH REPAIR PROTEIN MLH, PMS, MUTL"/>
    <property type="match status" value="1"/>
</dbReference>
<keyword evidence="3" id="KW-0227">DNA damage</keyword>
<dbReference type="NCBIfam" id="TIGR00585">
    <property type="entry name" value="mutl"/>
    <property type="match status" value="1"/>
</dbReference>
<dbReference type="InterPro" id="IPR002099">
    <property type="entry name" value="MutL/Mlh/PMS"/>
</dbReference>